<keyword evidence="13 14" id="KW-0472">Membrane</keyword>
<dbReference type="Gene3D" id="3.30.565.10">
    <property type="entry name" value="Histidine kinase-like ATPase, C-terminal domain"/>
    <property type="match status" value="1"/>
</dbReference>
<dbReference type="Pfam" id="PF00512">
    <property type="entry name" value="HisKA"/>
    <property type="match status" value="1"/>
</dbReference>
<dbReference type="EC" id="2.7.13.3" evidence="3"/>
<dbReference type="SUPFAM" id="SSF47384">
    <property type="entry name" value="Homodimeric domain of signal transducing histidine kinase"/>
    <property type="match status" value="1"/>
</dbReference>
<dbReference type="GO" id="GO:0005524">
    <property type="term" value="F:ATP binding"/>
    <property type="evidence" value="ECO:0007669"/>
    <property type="project" value="UniProtKB-KW"/>
</dbReference>
<dbReference type="SMART" id="SM00388">
    <property type="entry name" value="HisKA"/>
    <property type="match status" value="1"/>
</dbReference>
<evidence type="ECO:0000256" key="9">
    <source>
        <dbReference type="ARBA" id="ARBA00022777"/>
    </source>
</evidence>
<dbReference type="InterPro" id="IPR003594">
    <property type="entry name" value="HATPase_dom"/>
</dbReference>
<keyword evidence="4" id="KW-1003">Cell membrane</keyword>
<dbReference type="SUPFAM" id="SSF55874">
    <property type="entry name" value="ATPase domain of HSP90 chaperone/DNA topoisomerase II/histidine kinase"/>
    <property type="match status" value="1"/>
</dbReference>
<evidence type="ECO:0000256" key="6">
    <source>
        <dbReference type="ARBA" id="ARBA00022679"/>
    </source>
</evidence>
<dbReference type="InterPro" id="IPR005467">
    <property type="entry name" value="His_kinase_dom"/>
</dbReference>
<evidence type="ECO:0000256" key="13">
    <source>
        <dbReference type="ARBA" id="ARBA00023136"/>
    </source>
</evidence>
<keyword evidence="6" id="KW-0808">Transferase</keyword>
<dbReference type="GO" id="GO:0000155">
    <property type="term" value="F:phosphorelay sensor kinase activity"/>
    <property type="evidence" value="ECO:0007669"/>
    <property type="project" value="InterPro"/>
</dbReference>
<dbReference type="PANTHER" id="PTHR45528">
    <property type="entry name" value="SENSOR HISTIDINE KINASE CPXA"/>
    <property type="match status" value="1"/>
</dbReference>
<proteinExistence type="predicted"/>
<dbReference type="Proteomes" id="UP001249020">
    <property type="component" value="Unassembled WGS sequence"/>
</dbReference>
<evidence type="ECO:0000256" key="1">
    <source>
        <dbReference type="ARBA" id="ARBA00000085"/>
    </source>
</evidence>
<comment type="caution">
    <text evidence="17">The sequence shown here is derived from an EMBL/GenBank/DDBJ whole genome shotgun (WGS) entry which is preliminary data.</text>
</comment>
<evidence type="ECO:0000259" key="15">
    <source>
        <dbReference type="PROSITE" id="PS50109"/>
    </source>
</evidence>
<protein>
    <recommendedName>
        <fullName evidence="3">histidine kinase</fullName>
        <ecNumber evidence="3">2.7.13.3</ecNumber>
    </recommendedName>
</protein>
<dbReference type="PANTHER" id="PTHR45528:SF1">
    <property type="entry name" value="SENSOR HISTIDINE KINASE CPXA"/>
    <property type="match status" value="1"/>
</dbReference>
<dbReference type="PROSITE" id="PS50109">
    <property type="entry name" value="HIS_KIN"/>
    <property type="match status" value="1"/>
</dbReference>
<evidence type="ECO:0000256" key="5">
    <source>
        <dbReference type="ARBA" id="ARBA00022553"/>
    </source>
</evidence>
<reference evidence="17 18" key="1">
    <citation type="submission" date="2023-09" db="EMBL/GenBank/DDBJ databases">
        <authorList>
            <person name="Rey-Velasco X."/>
        </authorList>
    </citation>
    <scope>NUCLEOTIDE SEQUENCE [LARGE SCALE GENOMIC DNA]</scope>
    <source>
        <strain evidence="17 18">W409</strain>
    </source>
</reference>
<keyword evidence="7 14" id="KW-0812">Transmembrane</keyword>
<dbReference type="CDD" id="cd06225">
    <property type="entry name" value="HAMP"/>
    <property type="match status" value="1"/>
</dbReference>
<accession>A0AAW8R2P2</accession>
<dbReference type="InterPro" id="IPR036890">
    <property type="entry name" value="HATPase_C_sf"/>
</dbReference>
<keyword evidence="11 14" id="KW-1133">Transmembrane helix</keyword>
<evidence type="ECO:0000256" key="11">
    <source>
        <dbReference type="ARBA" id="ARBA00022989"/>
    </source>
</evidence>
<sequence>MKFEKLNPFNSLFGRVFLWFWFALLVILLSAFFITKQLSNVVEVSAAEAGQIDSGRLVVEKLARLLDRGGRFSQSLRRAGDRRGNTQIVAIDRADKDVRFNFPTPLAGNIAELKGFIDAEYPVLIKLNNMQFVGPYPITHNDKNYQIFVGRLLKREERSGMSRSRAAIAGLSLAIVLSTLFCFALVLSMTKPISALRKASKRLADGELSSRIAGLESRHDEIGQLADDFNSMASQLQSVVENQKQLMANVSHELRTPLTRLQLATALLEDQEVDEKSRSIEQENKAKQLHRIQTDIDKMDKLIGQVLTIAKLNATERTIHLATHSLTHLLSGVFNDGKFEAEANGKELVVNQIPTLSGQFDANLIVSAIENIIRNGLRFAEKTVHCEIQVVSEKNTTSSLRITISDDGQGMKAEQINQVFDPFFRGENQVSENNKGAGLGLSIAKAAVEAHHGTISAKESPFGGLSVIIQIPIVE</sequence>
<dbReference type="PRINTS" id="PR00344">
    <property type="entry name" value="BCTRLSENSOR"/>
</dbReference>
<keyword evidence="8" id="KW-0547">Nucleotide-binding</keyword>
<evidence type="ECO:0000313" key="18">
    <source>
        <dbReference type="Proteomes" id="UP001249020"/>
    </source>
</evidence>
<dbReference type="AlphaFoldDB" id="A0AAW8R2P2"/>
<dbReference type="SUPFAM" id="SSF158472">
    <property type="entry name" value="HAMP domain-like"/>
    <property type="match status" value="1"/>
</dbReference>
<dbReference type="PROSITE" id="PS50885">
    <property type="entry name" value="HAMP"/>
    <property type="match status" value="1"/>
</dbReference>
<dbReference type="SMART" id="SM00387">
    <property type="entry name" value="HATPase_c"/>
    <property type="match status" value="1"/>
</dbReference>
<feature type="domain" description="Histidine kinase" evidence="15">
    <location>
        <begin position="249"/>
        <end position="475"/>
    </location>
</feature>
<dbReference type="InterPro" id="IPR004358">
    <property type="entry name" value="Sig_transdc_His_kin-like_C"/>
</dbReference>
<evidence type="ECO:0000256" key="4">
    <source>
        <dbReference type="ARBA" id="ARBA00022475"/>
    </source>
</evidence>
<dbReference type="GO" id="GO:0005886">
    <property type="term" value="C:plasma membrane"/>
    <property type="evidence" value="ECO:0007669"/>
    <property type="project" value="UniProtKB-SubCell"/>
</dbReference>
<name>A0AAW8R2P2_9ALTE</name>
<dbReference type="SMART" id="SM00304">
    <property type="entry name" value="HAMP"/>
    <property type="match status" value="1"/>
</dbReference>
<dbReference type="Pfam" id="PF00672">
    <property type="entry name" value="HAMP"/>
    <property type="match status" value="1"/>
</dbReference>
<feature type="transmembrane region" description="Helical" evidence="14">
    <location>
        <begin position="12"/>
        <end position="34"/>
    </location>
</feature>
<gene>
    <name evidence="17" type="ORF">RM544_07375</name>
</gene>
<dbReference type="Pfam" id="PF02518">
    <property type="entry name" value="HATPase_c"/>
    <property type="match status" value="1"/>
</dbReference>
<dbReference type="InterPro" id="IPR050398">
    <property type="entry name" value="HssS/ArlS-like"/>
</dbReference>
<dbReference type="RefSeq" id="WP_311361119.1">
    <property type="nucleotide sequence ID" value="NZ_JAVRIE010000002.1"/>
</dbReference>
<dbReference type="EMBL" id="JAVRIE010000002">
    <property type="protein sequence ID" value="MDT0582355.1"/>
    <property type="molecule type" value="Genomic_DNA"/>
</dbReference>
<feature type="transmembrane region" description="Helical" evidence="14">
    <location>
        <begin position="166"/>
        <end position="187"/>
    </location>
</feature>
<evidence type="ECO:0000256" key="2">
    <source>
        <dbReference type="ARBA" id="ARBA00004651"/>
    </source>
</evidence>
<evidence type="ECO:0000259" key="16">
    <source>
        <dbReference type="PROSITE" id="PS50885"/>
    </source>
</evidence>
<evidence type="ECO:0000256" key="3">
    <source>
        <dbReference type="ARBA" id="ARBA00012438"/>
    </source>
</evidence>
<keyword evidence="5" id="KW-0597">Phosphoprotein</keyword>
<evidence type="ECO:0000256" key="8">
    <source>
        <dbReference type="ARBA" id="ARBA00022741"/>
    </source>
</evidence>
<keyword evidence="9" id="KW-0418">Kinase</keyword>
<feature type="domain" description="HAMP" evidence="16">
    <location>
        <begin position="187"/>
        <end position="241"/>
    </location>
</feature>
<keyword evidence="12" id="KW-0902">Two-component regulatory system</keyword>
<dbReference type="InterPro" id="IPR036097">
    <property type="entry name" value="HisK_dim/P_sf"/>
</dbReference>
<keyword evidence="18" id="KW-1185">Reference proteome</keyword>
<evidence type="ECO:0000256" key="14">
    <source>
        <dbReference type="SAM" id="Phobius"/>
    </source>
</evidence>
<evidence type="ECO:0000256" key="12">
    <source>
        <dbReference type="ARBA" id="ARBA00023012"/>
    </source>
</evidence>
<comment type="catalytic activity">
    <reaction evidence="1">
        <text>ATP + protein L-histidine = ADP + protein N-phospho-L-histidine.</text>
        <dbReference type="EC" id="2.7.13.3"/>
    </reaction>
</comment>
<evidence type="ECO:0000313" key="17">
    <source>
        <dbReference type="EMBL" id="MDT0582355.1"/>
    </source>
</evidence>
<evidence type="ECO:0000256" key="10">
    <source>
        <dbReference type="ARBA" id="ARBA00022840"/>
    </source>
</evidence>
<dbReference type="Gene3D" id="1.10.8.500">
    <property type="entry name" value="HAMP domain in histidine kinase"/>
    <property type="match status" value="1"/>
</dbReference>
<evidence type="ECO:0000256" key="7">
    <source>
        <dbReference type="ARBA" id="ARBA00022692"/>
    </source>
</evidence>
<organism evidence="17 18">
    <name type="scientific">Brumicola blandensis</name>
    <dbReference type="NCBI Taxonomy" id="3075611"/>
    <lineage>
        <taxon>Bacteria</taxon>
        <taxon>Pseudomonadati</taxon>
        <taxon>Pseudomonadota</taxon>
        <taxon>Gammaproteobacteria</taxon>
        <taxon>Alteromonadales</taxon>
        <taxon>Alteromonadaceae</taxon>
        <taxon>Brumicola</taxon>
    </lineage>
</organism>
<dbReference type="InterPro" id="IPR003661">
    <property type="entry name" value="HisK_dim/P_dom"/>
</dbReference>
<dbReference type="CDD" id="cd00082">
    <property type="entry name" value="HisKA"/>
    <property type="match status" value="1"/>
</dbReference>
<dbReference type="Gene3D" id="1.10.287.130">
    <property type="match status" value="1"/>
</dbReference>
<keyword evidence="10 17" id="KW-0067">ATP-binding</keyword>
<comment type="subcellular location">
    <subcellularLocation>
        <location evidence="2">Cell membrane</location>
        <topology evidence="2">Multi-pass membrane protein</topology>
    </subcellularLocation>
</comment>
<dbReference type="InterPro" id="IPR003660">
    <property type="entry name" value="HAMP_dom"/>
</dbReference>